<dbReference type="EMBL" id="JAFNEN010000223">
    <property type="protein sequence ID" value="KAG8189012.1"/>
    <property type="molecule type" value="Genomic_DNA"/>
</dbReference>
<proteinExistence type="predicted"/>
<evidence type="ECO:0000313" key="2">
    <source>
        <dbReference type="Proteomes" id="UP000827092"/>
    </source>
</evidence>
<comment type="caution">
    <text evidence="1">The sequence shown here is derived from an EMBL/GenBank/DDBJ whole genome shotgun (WGS) entry which is preliminary data.</text>
</comment>
<dbReference type="AlphaFoldDB" id="A0AAV6UX94"/>
<reference evidence="1 2" key="1">
    <citation type="journal article" date="2022" name="Nat. Ecol. Evol.">
        <title>A masculinizing supergene underlies an exaggerated male reproductive morph in a spider.</title>
        <authorList>
            <person name="Hendrickx F."/>
            <person name="De Corte Z."/>
            <person name="Sonet G."/>
            <person name="Van Belleghem S.M."/>
            <person name="Kostlbacher S."/>
            <person name="Vangestel C."/>
        </authorList>
    </citation>
    <scope>NUCLEOTIDE SEQUENCE [LARGE SCALE GENOMIC DNA]</scope>
    <source>
        <strain evidence="1">W744_W776</strain>
    </source>
</reference>
<protein>
    <submittedName>
        <fullName evidence="1">Uncharacterized protein</fullName>
    </submittedName>
</protein>
<sequence>MSLSWGNCLKRASLHLPPPLETPNYELQSFPYLFFSTGVNRVHALAQSQGTVVAARRGHAFPTHIKRFWWPKISPKNTCRPKFARFLQLSTTCSDALDLIRSDACVLLTNQNRTTRT</sequence>
<name>A0AAV6UX94_9ARAC</name>
<keyword evidence="2" id="KW-1185">Reference proteome</keyword>
<evidence type="ECO:0000313" key="1">
    <source>
        <dbReference type="EMBL" id="KAG8189012.1"/>
    </source>
</evidence>
<accession>A0AAV6UX94</accession>
<dbReference type="Proteomes" id="UP000827092">
    <property type="component" value="Unassembled WGS sequence"/>
</dbReference>
<gene>
    <name evidence="1" type="ORF">JTE90_014526</name>
</gene>
<organism evidence="1 2">
    <name type="scientific">Oedothorax gibbosus</name>
    <dbReference type="NCBI Taxonomy" id="931172"/>
    <lineage>
        <taxon>Eukaryota</taxon>
        <taxon>Metazoa</taxon>
        <taxon>Ecdysozoa</taxon>
        <taxon>Arthropoda</taxon>
        <taxon>Chelicerata</taxon>
        <taxon>Arachnida</taxon>
        <taxon>Araneae</taxon>
        <taxon>Araneomorphae</taxon>
        <taxon>Entelegynae</taxon>
        <taxon>Araneoidea</taxon>
        <taxon>Linyphiidae</taxon>
        <taxon>Erigoninae</taxon>
        <taxon>Oedothorax</taxon>
    </lineage>
</organism>